<dbReference type="InterPro" id="IPR018060">
    <property type="entry name" value="HTH_AraC"/>
</dbReference>
<dbReference type="InterPro" id="IPR029062">
    <property type="entry name" value="Class_I_gatase-like"/>
</dbReference>
<evidence type="ECO:0000256" key="3">
    <source>
        <dbReference type="SAM" id="MobiDB-lite"/>
    </source>
</evidence>
<dbReference type="SMART" id="SM00342">
    <property type="entry name" value="HTH_ARAC"/>
    <property type="match status" value="1"/>
</dbReference>
<feature type="domain" description="HTH araC/xylS-type" evidence="4">
    <location>
        <begin position="216"/>
        <end position="314"/>
    </location>
</feature>
<feature type="region of interest" description="Disordered" evidence="3">
    <location>
        <begin position="307"/>
        <end position="333"/>
    </location>
</feature>
<evidence type="ECO:0000313" key="5">
    <source>
        <dbReference type="EMBL" id="CAB3715476.1"/>
    </source>
</evidence>
<dbReference type="Gene3D" id="1.10.10.60">
    <property type="entry name" value="Homeodomain-like"/>
    <property type="match status" value="1"/>
</dbReference>
<dbReference type="Pfam" id="PF01965">
    <property type="entry name" value="DJ-1_PfpI"/>
    <property type="match status" value="1"/>
</dbReference>
<gene>
    <name evidence="5" type="primary">cdhR_7</name>
    <name evidence="5" type="ORF">LMG26845_06018</name>
</gene>
<dbReference type="SUPFAM" id="SSF46689">
    <property type="entry name" value="Homeodomain-like"/>
    <property type="match status" value="2"/>
</dbReference>
<dbReference type="GO" id="GO:0003700">
    <property type="term" value="F:DNA-binding transcription factor activity"/>
    <property type="evidence" value="ECO:0007669"/>
    <property type="project" value="InterPro"/>
</dbReference>
<keyword evidence="2" id="KW-0804">Transcription</keyword>
<reference evidence="5 6" key="1">
    <citation type="submission" date="2020-04" db="EMBL/GenBank/DDBJ databases">
        <authorList>
            <person name="De Canck E."/>
        </authorList>
    </citation>
    <scope>NUCLEOTIDE SEQUENCE [LARGE SCALE GENOMIC DNA]</scope>
    <source>
        <strain evidence="5 6">LMG 26845</strain>
    </source>
</reference>
<evidence type="ECO:0000256" key="1">
    <source>
        <dbReference type="ARBA" id="ARBA00023015"/>
    </source>
</evidence>
<evidence type="ECO:0000256" key="2">
    <source>
        <dbReference type="ARBA" id="ARBA00023163"/>
    </source>
</evidence>
<dbReference type="RefSeq" id="WP_054430252.1">
    <property type="nucleotide sequence ID" value="NZ_CADIJR010000133.1"/>
</dbReference>
<dbReference type="Proteomes" id="UP000507979">
    <property type="component" value="Unassembled WGS sequence"/>
</dbReference>
<dbReference type="Pfam" id="PF12833">
    <property type="entry name" value="HTH_18"/>
    <property type="match status" value="1"/>
</dbReference>
<dbReference type="PANTHER" id="PTHR43130:SF3">
    <property type="entry name" value="HTH-TYPE TRANSCRIPTIONAL REGULATOR RV1931C"/>
    <property type="match status" value="1"/>
</dbReference>
<name>A0A6J5BTG8_9BURK</name>
<dbReference type="GeneID" id="92901935"/>
<dbReference type="SUPFAM" id="SSF52317">
    <property type="entry name" value="Class I glutamine amidotransferase-like"/>
    <property type="match status" value="1"/>
</dbReference>
<evidence type="ECO:0000259" key="4">
    <source>
        <dbReference type="PROSITE" id="PS01124"/>
    </source>
</evidence>
<dbReference type="EMBL" id="CADIJR010000133">
    <property type="protein sequence ID" value="CAB3715476.1"/>
    <property type="molecule type" value="Genomic_DNA"/>
</dbReference>
<accession>A0A6J5BTG8</accession>
<keyword evidence="6" id="KW-1185">Reference proteome</keyword>
<evidence type="ECO:0000313" key="6">
    <source>
        <dbReference type="Proteomes" id="UP000507979"/>
    </source>
</evidence>
<dbReference type="PROSITE" id="PS01124">
    <property type="entry name" value="HTH_ARAC_FAMILY_2"/>
    <property type="match status" value="1"/>
</dbReference>
<dbReference type="GO" id="GO:0043565">
    <property type="term" value="F:sequence-specific DNA binding"/>
    <property type="evidence" value="ECO:0007669"/>
    <property type="project" value="InterPro"/>
</dbReference>
<dbReference type="PANTHER" id="PTHR43130">
    <property type="entry name" value="ARAC-FAMILY TRANSCRIPTIONAL REGULATOR"/>
    <property type="match status" value="1"/>
</dbReference>
<proteinExistence type="predicted"/>
<protein>
    <submittedName>
        <fullName evidence="5">HTH-type transcriptional regulator CdhR</fullName>
    </submittedName>
</protein>
<dbReference type="AlphaFoldDB" id="A0A6J5BTG8"/>
<dbReference type="InterPro" id="IPR052158">
    <property type="entry name" value="INH-QAR"/>
</dbReference>
<dbReference type="Gene3D" id="3.40.50.880">
    <property type="match status" value="1"/>
</dbReference>
<keyword evidence="1" id="KW-0805">Transcription regulation</keyword>
<organism evidence="5 6">
    <name type="scientific">Achromobacter insuavis</name>
    <dbReference type="NCBI Taxonomy" id="1287735"/>
    <lineage>
        <taxon>Bacteria</taxon>
        <taxon>Pseudomonadati</taxon>
        <taxon>Pseudomonadota</taxon>
        <taxon>Betaproteobacteria</taxon>
        <taxon>Burkholderiales</taxon>
        <taxon>Alcaligenaceae</taxon>
        <taxon>Achromobacter</taxon>
    </lineage>
</organism>
<dbReference type="InterPro" id="IPR002818">
    <property type="entry name" value="DJ-1/PfpI"/>
</dbReference>
<sequence>MTHAVTFLLVPDFQLLDMSGPAAVFQTAGSLARRAGAPAYAVQAVSEAGGEVRSSCGIGVLTTPWRGAPVDTLVVPGGEGARESALSPAMRAYLHAQRQAGRRLASVCTGARVLAAAGLLDGLRATTHWRHAAALARNHPAVRVQADRIHVRDGDTWTSAGITAGIDLALAMVEADLGAEVAAETAREMVVYHRRSGGQSQFSALQDLAPDSERMRAVLEHIRGNLGAALTVEHLAEVACVSPRQFLRSFKAETGETPAKAVERIRAQTARAQIESGDGSIDSVARRVGFTDSERMRRAFLRVYGQPPQAMRRAARSQGWRDSPENGNNIHSQ</sequence>
<dbReference type="CDD" id="cd03137">
    <property type="entry name" value="GATase1_AraC_1"/>
    <property type="match status" value="1"/>
</dbReference>
<dbReference type="InterPro" id="IPR009057">
    <property type="entry name" value="Homeodomain-like_sf"/>
</dbReference>